<dbReference type="SMART" id="SM00674">
    <property type="entry name" value="CENPB"/>
    <property type="match status" value="1"/>
</dbReference>
<gene>
    <name evidence="5" type="ORF">BXYJ_LOCUS974</name>
</gene>
<evidence type="ECO:0000256" key="3">
    <source>
        <dbReference type="SAM" id="MobiDB-lite"/>
    </source>
</evidence>
<name>A0A1I7RLQ5_BURXY</name>
<dbReference type="AlphaFoldDB" id="A0A1I7RLQ5"/>
<accession>A0A1I7RLQ5</accession>
<keyword evidence="2" id="KW-0238">DNA-binding</keyword>
<dbReference type="EMBL" id="CAJFCV020000001">
    <property type="protein sequence ID" value="CAG9082699.1"/>
    <property type="molecule type" value="Genomic_DNA"/>
</dbReference>
<reference evidence="6" key="2">
    <citation type="submission" date="2020-08" db="EMBL/GenBank/DDBJ databases">
        <authorList>
            <person name="Kikuchi T."/>
        </authorList>
    </citation>
    <scope>NUCLEOTIDE SEQUENCE</scope>
    <source>
        <strain evidence="5">Ka4C1</strain>
    </source>
</reference>
<dbReference type="InterPro" id="IPR009057">
    <property type="entry name" value="Homeodomain-like_sf"/>
</dbReference>
<dbReference type="EMBL" id="CAJFDI010000001">
    <property type="protein sequence ID" value="CAD5208738.1"/>
    <property type="molecule type" value="Genomic_DNA"/>
</dbReference>
<evidence type="ECO:0000313" key="9">
    <source>
        <dbReference type="WBParaSite" id="BXY_0164000.1"/>
    </source>
</evidence>
<protein>
    <submittedName>
        <fullName evidence="5">(pine wood nematode) hypothetical protein</fullName>
    </submittedName>
    <submittedName>
        <fullName evidence="9">HTH CENPB-type domain-containing protein</fullName>
    </submittedName>
</protein>
<evidence type="ECO:0000256" key="1">
    <source>
        <dbReference type="ARBA" id="ARBA00004123"/>
    </source>
</evidence>
<dbReference type="Pfam" id="PF03221">
    <property type="entry name" value="HTH_Tnp_Tc5"/>
    <property type="match status" value="1"/>
</dbReference>
<dbReference type="GO" id="GO:0005634">
    <property type="term" value="C:nucleus"/>
    <property type="evidence" value="ECO:0007669"/>
    <property type="project" value="UniProtKB-SubCell"/>
</dbReference>
<evidence type="ECO:0000313" key="5">
    <source>
        <dbReference type="EMBL" id="CAD5208738.1"/>
    </source>
</evidence>
<proteinExistence type="predicted"/>
<feature type="domain" description="HTH CENPB-type" evidence="4">
    <location>
        <begin position="90"/>
        <end position="161"/>
    </location>
</feature>
<comment type="subcellular location">
    <subcellularLocation>
        <location evidence="1">Nucleus</location>
    </subcellularLocation>
</comment>
<dbReference type="InterPro" id="IPR006600">
    <property type="entry name" value="HTH_CenpB_DNA-bd_dom"/>
</dbReference>
<dbReference type="InterPro" id="IPR050863">
    <property type="entry name" value="CenT-Element_Derived"/>
</dbReference>
<dbReference type="WBParaSite" id="BXY_0164000.1">
    <property type="protein sequence ID" value="BXY_0164000.1"/>
    <property type="gene ID" value="BXY_0164000"/>
</dbReference>
<keyword evidence="8" id="KW-1185">Reference proteome</keyword>
<evidence type="ECO:0000313" key="6">
    <source>
        <dbReference type="EMBL" id="CAG9082699.1"/>
    </source>
</evidence>
<feature type="compositionally biased region" description="Basic and acidic residues" evidence="3">
    <location>
        <begin position="161"/>
        <end position="174"/>
    </location>
</feature>
<dbReference type="PANTHER" id="PTHR19303">
    <property type="entry name" value="TRANSPOSON"/>
    <property type="match status" value="1"/>
</dbReference>
<feature type="region of interest" description="Disordered" evidence="3">
    <location>
        <begin position="160"/>
        <end position="182"/>
    </location>
</feature>
<dbReference type="Gene3D" id="1.10.10.60">
    <property type="entry name" value="Homeodomain-like"/>
    <property type="match status" value="2"/>
</dbReference>
<dbReference type="PROSITE" id="PS51253">
    <property type="entry name" value="HTH_CENPB"/>
    <property type="match status" value="1"/>
</dbReference>
<dbReference type="SUPFAM" id="SSF46689">
    <property type="entry name" value="Homeodomain-like"/>
    <property type="match status" value="2"/>
</dbReference>
<evidence type="ECO:0000313" key="7">
    <source>
        <dbReference type="Proteomes" id="UP000095284"/>
    </source>
</evidence>
<reference evidence="9" key="1">
    <citation type="submission" date="2016-11" db="UniProtKB">
        <authorList>
            <consortium name="WormBaseParasite"/>
        </authorList>
    </citation>
    <scope>IDENTIFICATION</scope>
</reference>
<dbReference type="eggNOG" id="KOG3105">
    <property type="taxonomic scope" value="Eukaryota"/>
</dbReference>
<dbReference type="OrthoDB" id="5875523at2759"/>
<dbReference type="Proteomes" id="UP000659654">
    <property type="component" value="Unassembled WGS sequence"/>
</dbReference>
<dbReference type="Proteomes" id="UP000582659">
    <property type="component" value="Unassembled WGS sequence"/>
</dbReference>
<dbReference type="Proteomes" id="UP000095284">
    <property type="component" value="Unplaced"/>
</dbReference>
<dbReference type="SMR" id="A0A1I7RLQ5"/>
<evidence type="ECO:0000259" key="4">
    <source>
        <dbReference type="PROSITE" id="PS51253"/>
    </source>
</evidence>
<dbReference type="PANTHER" id="PTHR19303:SF73">
    <property type="entry name" value="PROTEIN PDC2"/>
    <property type="match status" value="1"/>
</dbReference>
<sequence>MGDTAPLDLKISAISTLPQHHFQLPDKTEKVPKKRRSISMQLKRDIILGHLAGKSLNDLKKHFDLPRSTILCITKRSEEILTALQHGGFRKKRMTKAKYGYLEGELYEYYKYCKDNDVQIGGEELKIKAKEIAERMGSSDFRASSGWLGGFKKRFGIAFRPKNEENETSEKEEAIPQPSEELQEWLNPRNESEEDEVNISHNELLVHSTIQEGIDRLESEITQETSTLETAEPPPPTAAEALQACSTLIRYVNSTNNQELIKLSDAFSEKLNHQLLLDLISENDSKPS</sequence>
<dbReference type="GO" id="GO:0003677">
    <property type="term" value="F:DNA binding"/>
    <property type="evidence" value="ECO:0007669"/>
    <property type="project" value="UniProtKB-KW"/>
</dbReference>
<evidence type="ECO:0000256" key="2">
    <source>
        <dbReference type="ARBA" id="ARBA00023125"/>
    </source>
</evidence>
<organism evidence="7 9">
    <name type="scientific">Bursaphelenchus xylophilus</name>
    <name type="common">Pinewood nematode worm</name>
    <name type="synonym">Aphelenchoides xylophilus</name>
    <dbReference type="NCBI Taxonomy" id="6326"/>
    <lineage>
        <taxon>Eukaryota</taxon>
        <taxon>Metazoa</taxon>
        <taxon>Ecdysozoa</taxon>
        <taxon>Nematoda</taxon>
        <taxon>Chromadorea</taxon>
        <taxon>Rhabditida</taxon>
        <taxon>Tylenchina</taxon>
        <taxon>Tylenchomorpha</taxon>
        <taxon>Aphelenchoidea</taxon>
        <taxon>Aphelenchoididae</taxon>
        <taxon>Bursaphelenchus</taxon>
    </lineage>
</organism>
<evidence type="ECO:0000313" key="8">
    <source>
        <dbReference type="Proteomes" id="UP000659654"/>
    </source>
</evidence>